<accession>A0A2N4Z7L3</accession>
<name>A0A2N4Z7L3_KLEVA</name>
<protein>
    <submittedName>
        <fullName evidence="2">Two-component system sensor histidine kinase/response regulator</fullName>
    </submittedName>
</protein>
<feature type="transmembrane region" description="Helical" evidence="1">
    <location>
        <begin position="16"/>
        <end position="38"/>
    </location>
</feature>
<evidence type="ECO:0000256" key="1">
    <source>
        <dbReference type="SAM" id="Phobius"/>
    </source>
</evidence>
<feature type="non-terminal residue" evidence="2">
    <location>
        <position position="228"/>
    </location>
</feature>
<evidence type="ECO:0000313" key="3">
    <source>
        <dbReference type="Proteomes" id="UP000234412"/>
    </source>
</evidence>
<sequence length="228" mass="26256">MKYLASFHTTLKVSRYLFRALAVLLWLLIAFVSVFYIVNALHEREAEIHQELNLNADQAQRYIQRTADVIKELKYVAGNRLSAGDAVAQGQNGDIAVPNFEPLYPDSDCSAMSSTWRNSLQSLAWFMRYWRDNFTAAYDLNRIFLIGSDNLCMANFGLRDVPSERDQALKVLHQRIEQYRNAPQNERGNNLFWISQGMRPGVGYFYALTPVYMANRLQAMLGVEQTIR</sequence>
<keyword evidence="2" id="KW-0418">Kinase</keyword>
<comment type="caution">
    <text evidence="2">The sequence shown here is derived from an EMBL/GenBank/DDBJ whole genome shotgun (WGS) entry which is preliminary data.</text>
</comment>
<keyword evidence="1" id="KW-0812">Transmembrane</keyword>
<evidence type="ECO:0000313" key="2">
    <source>
        <dbReference type="EMBL" id="PLM97439.1"/>
    </source>
</evidence>
<keyword evidence="1" id="KW-0472">Membrane</keyword>
<dbReference type="Proteomes" id="UP000234412">
    <property type="component" value="Unassembled WGS sequence"/>
</dbReference>
<gene>
    <name evidence="2" type="ORF">CWN47_02930</name>
</gene>
<keyword evidence="1" id="KW-1133">Transmembrane helix</keyword>
<reference evidence="2 3" key="2">
    <citation type="submission" date="2018-01" db="EMBL/GenBank/DDBJ databases">
        <title>Genomic study of Klebsiella pneumoniae.</title>
        <authorList>
            <person name="Yang Y."/>
            <person name="Bicalho R."/>
        </authorList>
    </citation>
    <scope>NUCLEOTIDE SEQUENCE [LARGE SCALE GENOMIC DNA]</scope>
    <source>
        <strain evidence="2 3">A8</strain>
    </source>
</reference>
<dbReference type="AlphaFoldDB" id="A0A2N4Z7L3"/>
<dbReference type="GO" id="GO:0016301">
    <property type="term" value="F:kinase activity"/>
    <property type="evidence" value="ECO:0007669"/>
    <property type="project" value="UniProtKB-KW"/>
</dbReference>
<organism evidence="2 3">
    <name type="scientific">Klebsiella variicola</name>
    <dbReference type="NCBI Taxonomy" id="244366"/>
    <lineage>
        <taxon>Bacteria</taxon>
        <taxon>Pseudomonadati</taxon>
        <taxon>Pseudomonadota</taxon>
        <taxon>Gammaproteobacteria</taxon>
        <taxon>Enterobacterales</taxon>
        <taxon>Enterobacteriaceae</taxon>
        <taxon>Klebsiella/Raoultella group</taxon>
        <taxon>Klebsiella</taxon>
        <taxon>Klebsiella pneumoniae complex</taxon>
    </lineage>
</organism>
<keyword evidence="2" id="KW-0808">Transferase</keyword>
<proteinExistence type="predicted"/>
<dbReference type="EMBL" id="PIDP01000040">
    <property type="protein sequence ID" value="PLM97439.1"/>
    <property type="molecule type" value="Genomic_DNA"/>
</dbReference>
<reference evidence="2 3" key="1">
    <citation type="submission" date="2017-11" db="EMBL/GenBank/DDBJ databases">
        <authorList>
            <person name="Han C.G."/>
        </authorList>
    </citation>
    <scope>NUCLEOTIDE SEQUENCE [LARGE SCALE GENOMIC DNA]</scope>
    <source>
        <strain evidence="2 3">A8</strain>
    </source>
</reference>